<reference evidence="2 3" key="1">
    <citation type="journal article" date="2013" name="PLoS ONE">
        <title>Predicting the Proteins of Angomonas deanei, Strigomonas culicis and Their Respective Endosymbionts Reveals New Aspects of the Trypanosomatidae Family.</title>
        <authorList>
            <person name="Motta M.C."/>
            <person name="Martins A.C."/>
            <person name="de Souza S.S."/>
            <person name="Catta-Preta C.M."/>
            <person name="Silva R."/>
            <person name="Klein C.C."/>
            <person name="de Almeida L.G."/>
            <person name="de Lima Cunha O."/>
            <person name="Ciapina L.P."/>
            <person name="Brocchi M."/>
            <person name="Colabardini A.C."/>
            <person name="de Araujo Lima B."/>
            <person name="Machado C.R."/>
            <person name="de Almeida Soares C.M."/>
            <person name="Probst C.M."/>
            <person name="de Menezes C.B."/>
            <person name="Thompson C.E."/>
            <person name="Bartholomeu D.C."/>
            <person name="Gradia D.F."/>
            <person name="Pavoni D.P."/>
            <person name="Grisard E.C."/>
            <person name="Fantinatti-Garboggini F."/>
            <person name="Marchini F.K."/>
            <person name="Rodrigues-Luiz G.F."/>
            <person name="Wagner G."/>
            <person name="Goldman G.H."/>
            <person name="Fietto J.L."/>
            <person name="Elias M.C."/>
            <person name="Goldman M.H."/>
            <person name="Sagot M.F."/>
            <person name="Pereira M."/>
            <person name="Stoco P.H."/>
            <person name="de Mendonca-Neto R.P."/>
            <person name="Teixeira S.M."/>
            <person name="Maciel T.E."/>
            <person name="de Oliveira Mendes T.A."/>
            <person name="Urmenyi T.P."/>
            <person name="de Souza W."/>
            <person name="Schenkman S."/>
            <person name="de Vasconcelos A.T."/>
        </authorList>
    </citation>
    <scope>NUCLEOTIDE SEQUENCE [LARGE SCALE GENOMIC DNA]</scope>
</reference>
<accession>S9UMQ1</accession>
<proteinExistence type="predicted"/>
<keyword evidence="3" id="KW-1185">Reference proteome</keyword>
<evidence type="ECO:0000313" key="3">
    <source>
        <dbReference type="Proteomes" id="UP000015354"/>
    </source>
</evidence>
<name>S9UMQ1_9TRYP</name>
<dbReference type="AlphaFoldDB" id="S9UMQ1"/>
<feature type="compositionally biased region" description="Gly residues" evidence="1">
    <location>
        <begin position="154"/>
        <end position="164"/>
    </location>
</feature>
<dbReference type="EMBL" id="ATMH01011610">
    <property type="protein sequence ID" value="EPY15986.1"/>
    <property type="molecule type" value="Genomic_DNA"/>
</dbReference>
<feature type="compositionally biased region" description="Basic and acidic residues" evidence="1">
    <location>
        <begin position="95"/>
        <end position="105"/>
    </location>
</feature>
<comment type="caution">
    <text evidence="2">The sequence shown here is derived from an EMBL/GenBank/DDBJ whole genome shotgun (WGS) entry which is preliminary data.</text>
</comment>
<feature type="compositionally biased region" description="Low complexity" evidence="1">
    <location>
        <begin position="114"/>
        <end position="126"/>
    </location>
</feature>
<organism evidence="2 3">
    <name type="scientific">Strigomonas culicis</name>
    <dbReference type="NCBI Taxonomy" id="28005"/>
    <lineage>
        <taxon>Eukaryota</taxon>
        <taxon>Discoba</taxon>
        <taxon>Euglenozoa</taxon>
        <taxon>Kinetoplastea</taxon>
        <taxon>Metakinetoplastina</taxon>
        <taxon>Trypanosomatida</taxon>
        <taxon>Trypanosomatidae</taxon>
        <taxon>Strigomonadinae</taxon>
        <taxon>Strigomonas</taxon>
    </lineage>
</organism>
<feature type="region of interest" description="Disordered" evidence="1">
    <location>
        <begin position="1"/>
        <end position="32"/>
    </location>
</feature>
<sequence>MAQGDVTLEVVPPPAKVPARPARPGSRASGEGPSAAAAAAIRCTTALCAAVLTPVTAPAAVRAVQQWLFQRLALQAVVAQRRHRQVLDAASLERADGWERRERGGGEGPGGGSMASAPPAAAAVRVSPPPPTGGKGLAAGRGPLNLVNPQQRGTPGGPRGMRFQ</sequence>
<gene>
    <name evidence="2" type="ORF">STCU_11626</name>
</gene>
<evidence type="ECO:0000256" key="1">
    <source>
        <dbReference type="SAM" id="MobiDB-lite"/>
    </source>
</evidence>
<protein>
    <submittedName>
        <fullName evidence="2">Uncharacterized protein</fullName>
    </submittedName>
</protein>
<feature type="region of interest" description="Disordered" evidence="1">
    <location>
        <begin position="95"/>
        <end position="164"/>
    </location>
</feature>
<dbReference type="Proteomes" id="UP000015354">
    <property type="component" value="Unassembled WGS sequence"/>
</dbReference>
<evidence type="ECO:0000313" key="2">
    <source>
        <dbReference type="EMBL" id="EPY15986.1"/>
    </source>
</evidence>